<reference evidence="7 8" key="1">
    <citation type="submission" date="2023-08" db="EMBL/GenBank/DDBJ databases">
        <title>Black Yeasts Isolated from many extreme environments.</title>
        <authorList>
            <person name="Coleine C."/>
            <person name="Stajich J.E."/>
            <person name="Selbmann L."/>
        </authorList>
    </citation>
    <scope>NUCLEOTIDE SEQUENCE [LARGE SCALE GENOMIC DNA]</scope>
    <source>
        <strain evidence="7 8">CCFEE 5792</strain>
    </source>
</reference>
<evidence type="ECO:0000256" key="3">
    <source>
        <dbReference type="ARBA" id="ARBA00022692"/>
    </source>
</evidence>
<dbReference type="PIRSF" id="PIRSF006060">
    <property type="entry name" value="AA_transporter"/>
    <property type="match status" value="1"/>
</dbReference>
<dbReference type="Proteomes" id="UP001358417">
    <property type="component" value="Unassembled WGS sequence"/>
</dbReference>
<dbReference type="GO" id="GO:0022857">
    <property type="term" value="F:transmembrane transporter activity"/>
    <property type="evidence" value="ECO:0007669"/>
    <property type="project" value="InterPro"/>
</dbReference>
<evidence type="ECO:0000256" key="2">
    <source>
        <dbReference type="ARBA" id="ARBA00022448"/>
    </source>
</evidence>
<dbReference type="Pfam" id="PF13520">
    <property type="entry name" value="AA_permease_2"/>
    <property type="match status" value="1"/>
</dbReference>
<dbReference type="PANTHER" id="PTHR45649">
    <property type="entry name" value="AMINO-ACID PERMEASE BAT1"/>
    <property type="match status" value="1"/>
</dbReference>
<sequence>MSLSFPLALSSILGRKMSAVRFSSLVKTGGQYHWVAVLAPVKSRAVASWFTGWISIGGQIVLTASAAFAGGLQYQALITLNHPDSYVPQRYQGMMFYWLILVYSAAINIWGVKILPHANLTAGVLHVVGFLVITSVVGARSEKHSANYVFVEISNSSGWSSDSLAWLVGLLSCVYPFLGYAASVYHKRHKNDHLSRYDAAAHLAEELPSPARNVPLAMVGSVVANGVLGFIYCLVLLFSLGDLTELLESPTGFPFIQLFLNVTYSQAGATILALIICLIASVANAAGLTSASRTFWAFARDDAAPFSKYFSHVDQKLQVPVRMIVLVSVLQGLLGFIYLGSTTAFNAILSMAIIGTYLSYLLPVIYMVRFGRPRLSPAEYGPFRLGKVGGIVVNIIAIIWLIFAMIFSTFPSLQPVTAQNMNYSTVVLAGWVAGGAIYYFLVARKVYHGPIVETETLTAQVPK</sequence>
<feature type="transmembrane region" description="Helical" evidence="6">
    <location>
        <begin position="164"/>
        <end position="185"/>
    </location>
</feature>
<feature type="transmembrane region" description="Helical" evidence="6">
    <location>
        <begin position="258"/>
        <end position="283"/>
    </location>
</feature>
<feature type="transmembrane region" description="Helical" evidence="6">
    <location>
        <begin position="319"/>
        <end position="339"/>
    </location>
</feature>
<dbReference type="AlphaFoldDB" id="A0AAV9NQY4"/>
<keyword evidence="2" id="KW-0813">Transport</keyword>
<proteinExistence type="predicted"/>
<name>A0AAV9NQY4_9EURO</name>
<feature type="transmembrane region" description="Helical" evidence="6">
    <location>
        <begin position="95"/>
        <end position="112"/>
    </location>
</feature>
<evidence type="ECO:0000313" key="7">
    <source>
        <dbReference type="EMBL" id="KAK5064746.1"/>
    </source>
</evidence>
<comment type="subcellular location">
    <subcellularLocation>
        <location evidence="1">Membrane</location>
        <topology evidence="1">Multi-pass membrane protein</topology>
    </subcellularLocation>
</comment>
<accession>A0AAV9NQY4</accession>
<keyword evidence="3 6" id="KW-0812">Transmembrane</keyword>
<evidence type="ECO:0000313" key="8">
    <source>
        <dbReference type="Proteomes" id="UP001358417"/>
    </source>
</evidence>
<evidence type="ECO:0000256" key="6">
    <source>
        <dbReference type="SAM" id="Phobius"/>
    </source>
</evidence>
<keyword evidence="4 6" id="KW-1133">Transmembrane helix</keyword>
<evidence type="ECO:0000256" key="5">
    <source>
        <dbReference type="ARBA" id="ARBA00023136"/>
    </source>
</evidence>
<feature type="transmembrane region" description="Helical" evidence="6">
    <location>
        <begin position="119"/>
        <end position="139"/>
    </location>
</feature>
<dbReference type="PANTHER" id="PTHR45649:SF14">
    <property type="entry name" value="GABA PERMEASE"/>
    <property type="match status" value="1"/>
</dbReference>
<evidence type="ECO:0008006" key="9">
    <source>
        <dbReference type="Google" id="ProtNLM"/>
    </source>
</evidence>
<dbReference type="EMBL" id="JAVRRD010000001">
    <property type="protein sequence ID" value="KAK5064746.1"/>
    <property type="molecule type" value="Genomic_DNA"/>
</dbReference>
<organism evidence="7 8">
    <name type="scientific">Exophiala bonariae</name>
    <dbReference type="NCBI Taxonomy" id="1690606"/>
    <lineage>
        <taxon>Eukaryota</taxon>
        <taxon>Fungi</taxon>
        <taxon>Dikarya</taxon>
        <taxon>Ascomycota</taxon>
        <taxon>Pezizomycotina</taxon>
        <taxon>Eurotiomycetes</taxon>
        <taxon>Chaetothyriomycetidae</taxon>
        <taxon>Chaetothyriales</taxon>
        <taxon>Herpotrichiellaceae</taxon>
        <taxon>Exophiala</taxon>
    </lineage>
</organism>
<protein>
    <recommendedName>
        <fullName evidence="9">Amino acid permease/ SLC12A domain-containing protein</fullName>
    </recommendedName>
</protein>
<feature type="transmembrane region" description="Helical" evidence="6">
    <location>
        <begin position="388"/>
        <end position="410"/>
    </location>
</feature>
<comment type="caution">
    <text evidence="7">The sequence shown here is derived from an EMBL/GenBank/DDBJ whole genome shotgun (WGS) entry which is preliminary data.</text>
</comment>
<dbReference type="Gene3D" id="1.20.1740.10">
    <property type="entry name" value="Amino acid/polyamine transporter I"/>
    <property type="match status" value="1"/>
</dbReference>
<dbReference type="GeneID" id="89968802"/>
<evidence type="ECO:0000256" key="1">
    <source>
        <dbReference type="ARBA" id="ARBA00004141"/>
    </source>
</evidence>
<gene>
    <name evidence="7" type="ORF">LTR84_000580</name>
</gene>
<keyword evidence="8" id="KW-1185">Reference proteome</keyword>
<keyword evidence="5 6" id="KW-0472">Membrane</keyword>
<feature type="transmembrane region" description="Helical" evidence="6">
    <location>
        <begin position="345"/>
        <end position="368"/>
    </location>
</feature>
<dbReference type="RefSeq" id="XP_064712070.1">
    <property type="nucleotide sequence ID" value="XM_064844210.1"/>
</dbReference>
<feature type="transmembrane region" description="Helical" evidence="6">
    <location>
        <begin position="216"/>
        <end position="238"/>
    </location>
</feature>
<evidence type="ECO:0000256" key="4">
    <source>
        <dbReference type="ARBA" id="ARBA00022989"/>
    </source>
</evidence>
<dbReference type="InterPro" id="IPR002293">
    <property type="entry name" value="AA/rel_permease1"/>
</dbReference>
<dbReference type="GO" id="GO:0016020">
    <property type="term" value="C:membrane"/>
    <property type="evidence" value="ECO:0007669"/>
    <property type="project" value="UniProtKB-SubCell"/>
</dbReference>
<feature type="transmembrane region" description="Helical" evidence="6">
    <location>
        <begin position="422"/>
        <end position="441"/>
    </location>
</feature>